<dbReference type="EC" id="2.1.1.-" evidence="4"/>
<evidence type="ECO:0000259" key="5">
    <source>
        <dbReference type="Pfam" id="PF01555"/>
    </source>
</evidence>
<dbReference type="GO" id="GO:0032259">
    <property type="term" value="P:methylation"/>
    <property type="evidence" value="ECO:0007669"/>
    <property type="project" value="UniProtKB-KW"/>
</dbReference>
<accession>A0A7C3VJ05</accession>
<dbReference type="GO" id="GO:0008170">
    <property type="term" value="F:N-methyltransferase activity"/>
    <property type="evidence" value="ECO:0007669"/>
    <property type="project" value="InterPro"/>
</dbReference>
<evidence type="ECO:0000256" key="3">
    <source>
        <dbReference type="ARBA" id="ARBA00022679"/>
    </source>
</evidence>
<keyword evidence="2 6" id="KW-0489">Methyltransferase</keyword>
<dbReference type="GO" id="GO:0003677">
    <property type="term" value="F:DNA binding"/>
    <property type="evidence" value="ECO:0007669"/>
    <property type="project" value="InterPro"/>
</dbReference>
<sequence length="266" mass="31216">MAEKYESEGNIIFWGDAGQVLSQEIASESVDLIFLDPPYNIGKKFADFHDKWESEAEYISWAYQWLDECMRVLKPYGTMYVMASTQAMPYFDLYLRQKLTILSRIVWYYDSSGVQARKYFGSLYEPILYCVKDKNNYIFNDQDIKIPAKTGAERKLIDYRKPVPTLYNTEKLPGNVWYFPRVRYRMAEYEEHPTQKPEALLERMILASSNEGSIVLDPFAGSFTAAAVARRYFRKSLSIESQLKYCKIGMRRVFGWGEYQGEKYLQ</sequence>
<gene>
    <name evidence="6" type="primary">yhdJ</name>
    <name evidence="6" type="ORF">ENR15_18925</name>
</gene>
<name>A0A7C3VJ05_9CYAN</name>
<evidence type="ECO:0000256" key="1">
    <source>
        <dbReference type="ARBA" id="ARBA00006594"/>
    </source>
</evidence>
<evidence type="ECO:0000256" key="2">
    <source>
        <dbReference type="ARBA" id="ARBA00022603"/>
    </source>
</evidence>
<dbReference type="InterPro" id="IPR002052">
    <property type="entry name" value="DNA_methylase_N6_adenine_CS"/>
</dbReference>
<comment type="caution">
    <text evidence="6">The sequence shown here is derived from an EMBL/GenBank/DDBJ whole genome shotgun (WGS) entry which is preliminary data.</text>
</comment>
<organism evidence="6">
    <name type="scientific">Planktothricoides sp. SpSt-374</name>
    <dbReference type="NCBI Taxonomy" id="2282167"/>
    <lineage>
        <taxon>Bacteria</taxon>
        <taxon>Bacillati</taxon>
        <taxon>Cyanobacteriota</taxon>
        <taxon>Cyanophyceae</taxon>
        <taxon>Oscillatoriophycideae</taxon>
        <taxon>Oscillatoriales</taxon>
        <taxon>Oscillatoriaceae</taxon>
        <taxon>Planktothricoides</taxon>
    </lineage>
</organism>
<evidence type="ECO:0000256" key="4">
    <source>
        <dbReference type="RuleBase" id="RU362026"/>
    </source>
</evidence>
<dbReference type="AlphaFoldDB" id="A0A7C3VJ05"/>
<reference evidence="6" key="1">
    <citation type="journal article" date="2020" name="mSystems">
        <title>Genome- and Community-Level Interaction Insights into Carbon Utilization and Element Cycling Functions of Hydrothermarchaeota in Hydrothermal Sediment.</title>
        <authorList>
            <person name="Zhou Z."/>
            <person name="Liu Y."/>
            <person name="Xu W."/>
            <person name="Pan J."/>
            <person name="Luo Z.H."/>
            <person name="Li M."/>
        </authorList>
    </citation>
    <scope>NUCLEOTIDE SEQUENCE [LARGE SCALE GENOMIC DNA]</scope>
    <source>
        <strain evidence="6">SpSt-374</strain>
    </source>
</reference>
<comment type="similarity">
    <text evidence="1 4">Belongs to the N(4)/N(6)-methyltransferase family.</text>
</comment>
<feature type="domain" description="DNA methylase N-4/N-6" evidence="5">
    <location>
        <begin position="30"/>
        <end position="249"/>
    </location>
</feature>
<evidence type="ECO:0000313" key="6">
    <source>
        <dbReference type="EMBL" id="HGG02654.1"/>
    </source>
</evidence>
<protein>
    <recommendedName>
        <fullName evidence="4">Methyltransferase</fullName>
        <ecNumber evidence="4">2.1.1.-</ecNumber>
    </recommendedName>
</protein>
<dbReference type="PRINTS" id="PR00508">
    <property type="entry name" value="S21N4MTFRASE"/>
</dbReference>
<proteinExistence type="inferred from homology"/>
<dbReference type="Pfam" id="PF01555">
    <property type="entry name" value="N6_N4_Mtase"/>
    <property type="match status" value="1"/>
</dbReference>
<keyword evidence="3 6" id="KW-0808">Transferase</keyword>
<dbReference type="InterPro" id="IPR029063">
    <property type="entry name" value="SAM-dependent_MTases_sf"/>
</dbReference>
<dbReference type="PROSITE" id="PS00092">
    <property type="entry name" value="N6_MTASE"/>
    <property type="match status" value="1"/>
</dbReference>
<dbReference type="InterPro" id="IPR001091">
    <property type="entry name" value="RM_Methyltransferase"/>
</dbReference>
<dbReference type="InterPro" id="IPR002941">
    <property type="entry name" value="DNA_methylase_N4/N6"/>
</dbReference>
<dbReference type="EMBL" id="DSPX01000194">
    <property type="protein sequence ID" value="HGG02654.1"/>
    <property type="molecule type" value="Genomic_DNA"/>
</dbReference>
<dbReference type="NCBIfam" id="NF008572">
    <property type="entry name" value="PRK11524.1"/>
    <property type="match status" value="1"/>
</dbReference>
<dbReference type="SUPFAM" id="SSF53335">
    <property type="entry name" value="S-adenosyl-L-methionine-dependent methyltransferases"/>
    <property type="match status" value="1"/>
</dbReference>
<dbReference type="Gene3D" id="3.40.50.150">
    <property type="entry name" value="Vaccinia Virus protein VP39"/>
    <property type="match status" value="1"/>
</dbReference>